<organism evidence="1 2">
    <name type="scientific">Rossellomorea vietnamensis</name>
    <dbReference type="NCBI Taxonomy" id="218284"/>
    <lineage>
        <taxon>Bacteria</taxon>
        <taxon>Bacillati</taxon>
        <taxon>Bacillota</taxon>
        <taxon>Bacilli</taxon>
        <taxon>Bacillales</taxon>
        <taxon>Bacillaceae</taxon>
        <taxon>Rossellomorea</taxon>
    </lineage>
</organism>
<gene>
    <name evidence="1" type="ORF">N5C46_16175</name>
</gene>
<sequence length="250" mass="29281">MNASLEECVITSRYLRRDQRYYIHEYKRGHEETVDVLFVQDGMDYVEHGEILPTLETILENTKSHHVVLVLVPPSSSEERYHFYHPKGKQHESYVQFFNKELLRDIRRRFTSNGKTLRKIGLLGDSLGAAVSMGIACDSPESWSHMLLQSGAFTDFHGVKVRNLQKTDWFVYQVVGRGEESVIYPLTGETLPILSFNRILHNQLQSITDTITYCEEDEQHLWDFWRRDLPRALNYFIDTNTKGERDEHNV</sequence>
<dbReference type="EMBL" id="CP104558">
    <property type="protein sequence ID" value="UXH43217.1"/>
    <property type="molecule type" value="Genomic_DNA"/>
</dbReference>
<accession>A0ACD4C473</accession>
<protein>
    <submittedName>
        <fullName evidence="1">Alpha/beta hydrolase-fold protein</fullName>
    </submittedName>
</protein>
<evidence type="ECO:0000313" key="1">
    <source>
        <dbReference type="EMBL" id="UXH43217.1"/>
    </source>
</evidence>
<evidence type="ECO:0000313" key="2">
    <source>
        <dbReference type="Proteomes" id="UP001064027"/>
    </source>
</evidence>
<dbReference type="Proteomes" id="UP001064027">
    <property type="component" value="Chromosome"/>
</dbReference>
<keyword evidence="1" id="KW-0378">Hydrolase</keyword>
<proteinExistence type="predicted"/>
<name>A0ACD4C473_9BACI</name>
<keyword evidence="2" id="KW-1185">Reference proteome</keyword>
<reference evidence="1" key="1">
    <citation type="submission" date="2022-09" db="EMBL/GenBank/DDBJ databases">
        <title>Complete genome sequence of Rossellomorea vietnamensis strain RL-WG62, a newly isolated PGPR with the potential for plant salinity stress alleviation.</title>
        <authorList>
            <person name="Ren L."/>
            <person name="Wang G."/>
            <person name="Hu H."/>
        </authorList>
    </citation>
    <scope>NUCLEOTIDE SEQUENCE</scope>
    <source>
        <strain evidence="1">RL-WG62</strain>
    </source>
</reference>